<keyword evidence="5" id="KW-1185">Reference proteome</keyword>
<dbReference type="EMBL" id="JBHSNO010000015">
    <property type="protein sequence ID" value="MFC5591162.1"/>
    <property type="molecule type" value="Genomic_DNA"/>
</dbReference>
<feature type="transmembrane region" description="Helical" evidence="3">
    <location>
        <begin position="12"/>
        <end position="33"/>
    </location>
</feature>
<protein>
    <submittedName>
        <fullName evidence="4">Prepilin-type N-terminal cleavage/methylation domain-containing protein</fullName>
    </submittedName>
</protein>
<reference evidence="5" key="1">
    <citation type="journal article" date="2019" name="Int. J. Syst. Evol. Microbiol.">
        <title>The Global Catalogue of Microorganisms (GCM) 10K type strain sequencing project: providing services to taxonomists for standard genome sequencing and annotation.</title>
        <authorList>
            <consortium name="The Broad Institute Genomics Platform"/>
            <consortium name="The Broad Institute Genome Sequencing Center for Infectious Disease"/>
            <person name="Wu L."/>
            <person name="Ma J."/>
        </authorList>
    </citation>
    <scope>NUCLEOTIDE SEQUENCE [LARGE SCALE GENOMIC DNA]</scope>
    <source>
        <strain evidence="5">CGMCC 4.1434</strain>
    </source>
</reference>
<organism evidence="4 5">
    <name type="scientific">Sporosarcina soli</name>
    <dbReference type="NCBI Taxonomy" id="334736"/>
    <lineage>
        <taxon>Bacteria</taxon>
        <taxon>Bacillati</taxon>
        <taxon>Bacillota</taxon>
        <taxon>Bacilli</taxon>
        <taxon>Bacillales</taxon>
        <taxon>Caryophanaceae</taxon>
        <taxon>Sporosarcina</taxon>
    </lineage>
</organism>
<comment type="caution">
    <text evidence="4">The sequence shown here is derived from an EMBL/GenBank/DDBJ whole genome shotgun (WGS) entry which is preliminary data.</text>
</comment>
<dbReference type="RefSeq" id="WP_381438596.1">
    <property type="nucleotide sequence ID" value="NZ_JBHSNO010000015.1"/>
</dbReference>
<evidence type="ECO:0000313" key="4">
    <source>
        <dbReference type="EMBL" id="MFC5591162.1"/>
    </source>
</evidence>
<accession>A0ABW0TPD1</accession>
<name>A0ABW0TPD1_9BACL</name>
<keyword evidence="3" id="KW-1133">Transmembrane helix</keyword>
<keyword evidence="3" id="KW-0812">Transmembrane</keyword>
<evidence type="ECO:0000313" key="5">
    <source>
        <dbReference type="Proteomes" id="UP001596109"/>
    </source>
</evidence>
<keyword evidence="2" id="KW-0178">Competence</keyword>
<proteinExistence type="predicted"/>
<comment type="subcellular location">
    <subcellularLocation>
        <location evidence="1">Cell surface</location>
    </subcellularLocation>
</comment>
<dbReference type="Proteomes" id="UP001596109">
    <property type="component" value="Unassembled WGS sequence"/>
</dbReference>
<keyword evidence="3" id="KW-0472">Membrane</keyword>
<dbReference type="InterPro" id="IPR012902">
    <property type="entry name" value="N_methyl_site"/>
</dbReference>
<evidence type="ECO:0000256" key="1">
    <source>
        <dbReference type="ARBA" id="ARBA00004241"/>
    </source>
</evidence>
<gene>
    <name evidence="4" type="ORF">ACFPRA_19970</name>
</gene>
<dbReference type="Pfam" id="PF07963">
    <property type="entry name" value="N_methyl"/>
    <property type="match status" value="1"/>
</dbReference>
<dbReference type="PROSITE" id="PS00409">
    <property type="entry name" value="PROKAR_NTER_METHYL"/>
    <property type="match status" value="1"/>
</dbReference>
<sequence>MNKFFKNNQGITLVEVLTVLVLMSLILFMISGIQRFGQNQFINQNKNVQNQENVQYAVKYITKEIRKSGTFEVAENGKLIIGTDEYTEGNSTIDKNGQPFIEGIIVFDPKKIGDGKMKLTIESIEDSRGQSEKIVTTIYQRKGDE</sequence>
<evidence type="ECO:0000256" key="3">
    <source>
        <dbReference type="SAM" id="Phobius"/>
    </source>
</evidence>
<evidence type="ECO:0000256" key="2">
    <source>
        <dbReference type="ARBA" id="ARBA00023287"/>
    </source>
</evidence>